<dbReference type="SUPFAM" id="SSF51726">
    <property type="entry name" value="UROD/MetE-like"/>
    <property type="match status" value="1"/>
</dbReference>
<reference evidence="2 3" key="1">
    <citation type="submission" date="2016-10" db="EMBL/GenBank/DDBJ databases">
        <authorList>
            <person name="de Groot N.N."/>
        </authorList>
    </citation>
    <scope>NUCLEOTIDE SEQUENCE [LARGE SCALE GENOMIC DNA]</scope>
    <source>
        <strain evidence="2 3">DSM 8423</strain>
    </source>
</reference>
<dbReference type="InterPro" id="IPR052024">
    <property type="entry name" value="Methanogen_methyltrans"/>
</dbReference>
<dbReference type="CDD" id="cd03465">
    <property type="entry name" value="URO-D_like"/>
    <property type="match status" value="1"/>
</dbReference>
<keyword evidence="3" id="KW-1185">Reference proteome</keyword>
<gene>
    <name evidence="2" type="ORF">SAMN04489760_13413</name>
</gene>
<accession>A0A1H8AEF6</accession>
<dbReference type="GO" id="GO:0006779">
    <property type="term" value="P:porphyrin-containing compound biosynthetic process"/>
    <property type="evidence" value="ECO:0007669"/>
    <property type="project" value="InterPro"/>
</dbReference>
<evidence type="ECO:0000313" key="3">
    <source>
        <dbReference type="Proteomes" id="UP000198744"/>
    </source>
</evidence>
<evidence type="ECO:0000313" key="2">
    <source>
        <dbReference type="EMBL" id="SEM68314.1"/>
    </source>
</evidence>
<dbReference type="GO" id="GO:0004853">
    <property type="term" value="F:uroporphyrinogen decarboxylase activity"/>
    <property type="evidence" value="ECO:0007669"/>
    <property type="project" value="InterPro"/>
</dbReference>
<dbReference type="InterPro" id="IPR000257">
    <property type="entry name" value="Uroporphyrinogen_deCOase"/>
</dbReference>
<feature type="domain" description="Uroporphyrinogen decarboxylase (URO-D)" evidence="1">
    <location>
        <begin position="8"/>
        <end position="341"/>
    </location>
</feature>
<protein>
    <submittedName>
        <fullName evidence="2">Uroporphyrinogen decarboxylase</fullName>
    </submittedName>
</protein>
<dbReference type="EMBL" id="FOBS01000034">
    <property type="protein sequence ID" value="SEM68314.1"/>
    <property type="molecule type" value="Genomic_DNA"/>
</dbReference>
<dbReference type="RefSeq" id="WP_093884598.1">
    <property type="nucleotide sequence ID" value="NZ_FOBS01000034.1"/>
</dbReference>
<dbReference type="PANTHER" id="PTHR47099:SF1">
    <property type="entry name" value="METHYLCOBAMIDE:COM METHYLTRANSFERASE MTBA"/>
    <property type="match status" value="1"/>
</dbReference>
<sequence>MAKDQMTSLERITAYNKGESIDRLPCNPNIANGAARVIGCRVSEFKNNGRLIAEAHIQAYRKFNYDGVRVFTDLYVQAEAMGAKVRYPLDDTADLDTPAIQDVADIERILPADPYKDGRLPSHLEAAKILIDQVSKEVPCSGGVVGPFTTAFFLVGVEYMTRLLLKNPEAVHRLCEVSLETSLRYADAFMEIGLTPTISEPLSSCTIVSPKHFKEYSFPYLKRLIDFIHSRGKAVTLHICGKTDKIWEAMADAGANCLSIDDVASLSDCKKQVGDRVRIMGNVDPSGIMYAGTPEDVRKATLECVRQAYNNPKGYIICSGCSLPIDTPFENIQAMMDTAREIGDPADSDLLARE</sequence>
<evidence type="ECO:0000259" key="1">
    <source>
        <dbReference type="Pfam" id="PF01208"/>
    </source>
</evidence>
<dbReference type="Proteomes" id="UP000198744">
    <property type="component" value="Unassembled WGS sequence"/>
</dbReference>
<dbReference type="STRING" id="43775.SAMN04489760_13413"/>
<name>A0A1H8AEF6_9BACT</name>
<dbReference type="PANTHER" id="PTHR47099">
    <property type="entry name" value="METHYLCOBAMIDE:COM METHYLTRANSFERASE MTBA"/>
    <property type="match status" value="1"/>
</dbReference>
<dbReference type="Gene3D" id="3.20.20.210">
    <property type="match status" value="1"/>
</dbReference>
<dbReference type="InterPro" id="IPR038071">
    <property type="entry name" value="UROD/MetE-like_sf"/>
</dbReference>
<proteinExistence type="predicted"/>
<dbReference type="OrthoDB" id="8555693at2"/>
<dbReference type="AlphaFoldDB" id="A0A1H8AEF6"/>
<dbReference type="Pfam" id="PF01208">
    <property type="entry name" value="URO-D"/>
    <property type="match status" value="1"/>
</dbReference>
<organism evidence="2 3">
    <name type="scientific">Syntrophus gentianae</name>
    <dbReference type="NCBI Taxonomy" id="43775"/>
    <lineage>
        <taxon>Bacteria</taxon>
        <taxon>Pseudomonadati</taxon>
        <taxon>Thermodesulfobacteriota</taxon>
        <taxon>Syntrophia</taxon>
        <taxon>Syntrophales</taxon>
        <taxon>Syntrophaceae</taxon>
        <taxon>Syntrophus</taxon>
    </lineage>
</organism>